<dbReference type="PANTHER" id="PTHR34384:SF5">
    <property type="entry name" value="L-2,3-DIAMINOPROPANOATE--CITRATE LIGASE"/>
    <property type="match status" value="1"/>
</dbReference>
<protein>
    <submittedName>
        <fullName evidence="4">Siderophore biosynthesis protein</fullName>
    </submittedName>
</protein>
<dbReference type="Gene3D" id="1.10.510.40">
    <property type="match status" value="1"/>
</dbReference>
<dbReference type="InterPro" id="IPR022770">
    <property type="entry name" value="IucA/IucC-like_C"/>
</dbReference>
<dbReference type="RefSeq" id="WP_135061233.1">
    <property type="nucleotide sequence ID" value="NZ_CP038254.1"/>
</dbReference>
<name>A0AAX1EJB8_9GAMM</name>
<evidence type="ECO:0000313" key="5">
    <source>
        <dbReference type="Proteomes" id="UP000295517"/>
    </source>
</evidence>
<dbReference type="Pfam" id="PF06276">
    <property type="entry name" value="FhuF"/>
    <property type="match status" value="1"/>
</dbReference>
<reference evidence="4 5" key="1">
    <citation type="submission" date="2019-03" db="EMBL/GenBank/DDBJ databases">
        <title>Diverse conjugative elements silence natural transformation in Legionella species.</title>
        <authorList>
            <person name="Durieux I."/>
            <person name="Ginevra C."/>
            <person name="Attaiech L."/>
            <person name="Picq K."/>
            <person name="Juan P.A."/>
            <person name="Jarraud S."/>
            <person name="Charpentier X."/>
        </authorList>
    </citation>
    <scope>NUCLEOTIDE SEQUENCE [LARGE SCALE GENOMIC DNA]</scope>
    <source>
        <strain evidence="4 5">HL-0427-4011</strain>
    </source>
</reference>
<evidence type="ECO:0000256" key="1">
    <source>
        <dbReference type="ARBA" id="ARBA00007832"/>
    </source>
</evidence>
<dbReference type="EMBL" id="CP038254">
    <property type="protein sequence ID" value="QBR85129.1"/>
    <property type="molecule type" value="Genomic_DNA"/>
</dbReference>
<dbReference type="GO" id="GO:0019290">
    <property type="term" value="P:siderophore biosynthetic process"/>
    <property type="evidence" value="ECO:0007669"/>
    <property type="project" value="InterPro"/>
</dbReference>
<accession>A0AAX1EJB8</accession>
<proteinExistence type="inferred from homology"/>
<dbReference type="Gene3D" id="6.10.250.3370">
    <property type="match status" value="1"/>
</dbReference>
<comment type="similarity">
    <text evidence="1">Belongs to the IucA/IucC family.</text>
</comment>
<gene>
    <name evidence="4" type="ORF">E3983_12670</name>
</gene>
<dbReference type="AlphaFoldDB" id="A0AAX1EJB8"/>
<evidence type="ECO:0000259" key="3">
    <source>
        <dbReference type="Pfam" id="PF06276"/>
    </source>
</evidence>
<dbReference type="PANTHER" id="PTHR34384">
    <property type="entry name" value="L-2,3-DIAMINOPROPANOATE--CITRATE LIGASE"/>
    <property type="match status" value="1"/>
</dbReference>
<dbReference type="Proteomes" id="UP000295517">
    <property type="component" value="Chromosome"/>
</dbReference>
<organism evidence="4 5">
    <name type="scientific">Legionella israelensis</name>
    <dbReference type="NCBI Taxonomy" id="454"/>
    <lineage>
        <taxon>Bacteria</taxon>
        <taxon>Pseudomonadati</taxon>
        <taxon>Pseudomonadota</taxon>
        <taxon>Gammaproteobacteria</taxon>
        <taxon>Legionellales</taxon>
        <taxon>Legionellaceae</taxon>
        <taxon>Legionella</taxon>
    </lineage>
</organism>
<feature type="domain" description="Aerobactin siderophore biosynthesis IucA/IucC-like C-terminal" evidence="3">
    <location>
        <begin position="401"/>
        <end position="564"/>
    </location>
</feature>
<dbReference type="Pfam" id="PF04183">
    <property type="entry name" value="IucA_IucC"/>
    <property type="match status" value="1"/>
</dbReference>
<dbReference type="GO" id="GO:0016881">
    <property type="term" value="F:acid-amino acid ligase activity"/>
    <property type="evidence" value="ECO:0007669"/>
    <property type="project" value="UniProtKB-ARBA"/>
</dbReference>
<dbReference type="InterPro" id="IPR037455">
    <property type="entry name" value="LucA/IucC-like"/>
</dbReference>
<dbReference type="InterPro" id="IPR007310">
    <property type="entry name" value="Aerobactin_biosyn_IucA/IucC_N"/>
</dbReference>
<evidence type="ECO:0000259" key="2">
    <source>
        <dbReference type="Pfam" id="PF04183"/>
    </source>
</evidence>
<sequence length="578" mass="67275">MALAYGNFDELSHQLRFLLFEAGIGLSSSTVDYFIAMAHRKSLYRLQQAALLEGLINQPIHSHHIQDFITQLRIKLKQYLPESQFFHWQSLSYEMKESIANEALALAFREHWQRQLKRDNHSCENFWKGLTETKSQTELLLFLEQWGCTGHPTHPNFRAKIGFSRREVLQYSPEFRARVSIHWCALKKSSAHTTDVPFNYQSILAEQYPKEFEAWRKHLAFKQFNPDEYYPVPVHPWQWRNQLISQCATLIDSKTLILLPHHQSLYPSMSFRTMMPEPSHKACHIKLATNIHATSAKRTVSPASVHNGPRLSQWINQLLGNKNHYEQTLFIARDFTGLRINDASIAEHGQRQLSVLLRQHPVHLLNEQQQAVPLAALLTASLNHTSLLIDIIQASGLHPLDYFRNYCDIVLSGQLHFMLSHGIAFEAHQQNTLLIFSHHRPKGLILRDLGNIRVCQQAMFDHPNKPELHPESTITTQNMDEVRHKFIHGNLESNIIYWIHALHQHYHISVTKLWKEVRGIVEKALTRIRKDVHPALFNEQSYKLLNEPWQHKCLLSMRLNPIQADYVYYPLPNPLADS</sequence>
<feature type="domain" description="Aerobactin siderophore biosynthesis IucA/IucC N-terminal" evidence="2">
    <location>
        <begin position="141"/>
        <end position="378"/>
    </location>
</feature>
<evidence type="ECO:0000313" key="4">
    <source>
        <dbReference type="EMBL" id="QBR85129.1"/>
    </source>
</evidence>